<evidence type="ECO:0000313" key="1">
    <source>
        <dbReference type="EMBL" id="KAJ2977204.1"/>
    </source>
</evidence>
<comment type="caution">
    <text evidence="1">The sequence shown here is derived from an EMBL/GenBank/DDBJ whole genome shotgun (WGS) entry which is preliminary data.</text>
</comment>
<dbReference type="Proteomes" id="UP001143910">
    <property type="component" value="Unassembled WGS sequence"/>
</dbReference>
<sequence>MEHLGEMRLFDSLTEPPPKLARRSKGCLTCLQRRVKCDATHPTCNRCRNGFYTCRGYVKPPIFINSGIAQQAHSPTGSKITTRRVARPEHHAGPRPTPFLGLDGFRDKITVTHLFERFRIKFIFLPEPDDAPTISSIFHIADEESSAYIAGRALSEVLFGRLHSESSTTHHSTRLYSKGLAFLRSDLAPASLASTTTRRLYTNLWSSLFFSLYETMTLSAPRNWLQHCQGLLAMVYSLGPHAFERQAARAFLEYNRGYLIASCILLRRKTFLEQRKWKSVSWGPKTNINKSFRVLLEDIYCDIPGYLQATDNLSAKNSGAERDTEIARLRAKIIQAFSDTESLRVQWQAKYPTACHEAPVTDGALPFTSSLKTILRFTNPERAFEINSFNTIRLLLSSLANQLEIPEPILLATTCNRAQSGPHQVPLLSPGKYCPTTYALEICRTVEYMMCCEWDILGAFALIVPLAIASRQLSHRLDMQAWISRVFKMISTEKGFKIAEHATDMAAGNI</sequence>
<keyword evidence="2" id="KW-1185">Reference proteome</keyword>
<organism evidence="1 2">
    <name type="scientific">Zarea fungicola</name>
    <dbReference type="NCBI Taxonomy" id="93591"/>
    <lineage>
        <taxon>Eukaryota</taxon>
        <taxon>Fungi</taxon>
        <taxon>Dikarya</taxon>
        <taxon>Ascomycota</taxon>
        <taxon>Pezizomycotina</taxon>
        <taxon>Sordariomycetes</taxon>
        <taxon>Hypocreomycetidae</taxon>
        <taxon>Hypocreales</taxon>
        <taxon>Cordycipitaceae</taxon>
        <taxon>Zarea</taxon>
    </lineage>
</organism>
<name>A0ACC1NDT2_9HYPO</name>
<gene>
    <name evidence="1" type="ORF">NQ176_g4505</name>
</gene>
<dbReference type="EMBL" id="JANJQO010000495">
    <property type="protein sequence ID" value="KAJ2977204.1"/>
    <property type="molecule type" value="Genomic_DNA"/>
</dbReference>
<protein>
    <submittedName>
        <fullName evidence="1">Uncharacterized protein</fullName>
    </submittedName>
</protein>
<accession>A0ACC1NDT2</accession>
<proteinExistence type="predicted"/>
<evidence type="ECO:0000313" key="2">
    <source>
        <dbReference type="Proteomes" id="UP001143910"/>
    </source>
</evidence>
<reference evidence="1" key="1">
    <citation type="submission" date="2022-08" db="EMBL/GenBank/DDBJ databases">
        <title>Genome Sequence of Lecanicillium fungicola.</title>
        <authorList>
            <person name="Buettner E."/>
        </authorList>
    </citation>
    <scope>NUCLEOTIDE SEQUENCE</scope>
    <source>
        <strain evidence="1">Babe33</strain>
    </source>
</reference>